<feature type="domain" description="Flagellar hook-associated protein FlgK helical" evidence="9">
    <location>
        <begin position="102"/>
        <end position="303"/>
    </location>
</feature>
<evidence type="ECO:0000256" key="5">
    <source>
        <dbReference type="ARBA" id="ARBA00022525"/>
    </source>
</evidence>
<comment type="similarity">
    <text evidence="3 7">Belongs to the flagella basal body rod proteins family.</text>
</comment>
<reference evidence="10 11" key="1">
    <citation type="submission" date="2021-03" db="EMBL/GenBank/DDBJ databases">
        <title>Antimicrobial resistance genes in bacteria isolated from Japanese honey, and their potential for conferring macrolide and lincosamide resistance in the American foulbrood pathogen Paenibacillus larvae.</title>
        <authorList>
            <person name="Okamoto M."/>
            <person name="Kumagai M."/>
            <person name="Kanamori H."/>
            <person name="Takamatsu D."/>
        </authorList>
    </citation>
    <scope>NUCLEOTIDE SEQUENCE [LARGE SCALE GENOMIC DNA]</scope>
    <source>
        <strain evidence="10 11">J41TS12</strain>
    </source>
</reference>
<comment type="caution">
    <text evidence="10">The sequence shown here is derived from an EMBL/GenBank/DDBJ whole genome shotgun (WGS) entry which is preliminary data.</text>
</comment>
<dbReference type="AlphaFoldDB" id="A0A919XLY9"/>
<keyword evidence="11" id="KW-1185">Reference proteome</keyword>
<name>A0A919XLY9_9BACL</name>
<dbReference type="GO" id="GO:0005576">
    <property type="term" value="C:extracellular region"/>
    <property type="evidence" value="ECO:0007669"/>
    <property type="project" value="UniProtKB-SubCell"/>
</dbReference>
<dbReference type="GO" id="GO:0009424">
    <property type="term" value="C:bacterial-type flagellum hook"/>
    <property type="evidence" value="ECO:0007669"/>
    <property type="project" value="UniProtKB-UniRule"/>
</dbReference>
<evidence type="ECO:0000313" key="10">
    <source>
        <dbReference type="EMBL" id="GIO35209.1"/>
    </source>
</evidence>
<dbReference type="InterPro" id="IPR053927">
    <property type="entry name" value="FlgK_helical"/>
</dbReference>
<evidence type="ECO:0000256" key="4">
    <source>
        <dbReference type="ARBA" id="ARBA00016244"/>
    </source>
</evidence>
<comment type="subcellular location">
    <subcellularLocation>
        <location evidence="1 7">Bacterial flagellum</location>
    </subcellularLocation>
    <subcellularLocation>
        <location evidence="2 7">Secreted</location>
    </subcellularLocation>
</comment>
<proteinExistence type="inferred from homology"/>
<dbReference type="GO" id="GO:0005198">
    <property type="term" value="F:structural molecule activity"/>
    <property type="evidence" value="ECO:0007669"/>
    <property type="project" value="UniProtKB-UniRule"/>
</dbReference>
<accession>A0A919XLY9</accession>
<dbReference type="RefSeq" id="WP_212937678.1">
    <property type="nucleotide sequence ID" value="NZ_BORR01000001.1"/>
</dbReference>
<dbReference type="GO" id="GO:0044780">
    <property type="term" value="P:bacterial-type flagellum assembly"/>
    <property type="evidence" value="ECO:0007669"/>
    <property type="project" value="InterPro"/>
</dbReference>
<dbReference type="Pfam" id="PF22638">
    <property type="entry name" value="FlgK_D1"/>
    <property type="match status" value="1"/>
</dbReference>
<evidence type="ECO:0000259" key="8">
    <source>
        <dbReference type="Pfam" id="PF06429"/>
    </source>
</evidence>
<sequence>MASTFHSIETAKRSILTQTAALNTTGHNVANANTQGYSRQVVNMKASLSMEAYGVNRSISPGQLGTGVEFDSITRIRNVFLDGQFRGENSSNGRWTIQAENLSKLEGIMNEPSDSGLRAVLDKFWQAWSDLSKDPENSTARKIVLETGVAMTDAINYMNRQLDNLSADLTTSIGMKDQEAIGYLSSIADLNASIARLEGLGDDANDLRDQRDLLTDKLSKIVNITVTEEETGYNIMMGTTPLLQGNAVQVQQAPAGDPSASFLMQGYAAGTLQGGEAYGIIYSRDSYVVDSKAQLNNLVNTIMNGRIADISIPAGSMLPEGTVVKQDTTVTVNGTDQLVTAGSPLPANSVLKSATTIDVNGFNGLHQLGFTLNGTTDRGLPFFVGTDAGSLRINPAILGNSNLLATSLRTEGAGTGPVVKGNNTLALLMSSLNEAKFTAADGTQSTVNSQYAAMVGILGVKAEEAQRQAENSDILVTQVESHRQSISGVSLDEELSNMMKFQHAYTSAARFMTTFDQLLDKLINSTGIVGR</sequence>
<protein>
    <recommendedName>
        <fullName evidence="4 7">Flagellar hook-associated protein 1</fullName>
        <shortName evidence="7">HAP1</shortName>
    </recommendedName>
</protein>
<keyword evidence="10" id="KW-0969">Cilium</keyword>
<dbReference type="InterPro" id="IPR002371">
    <property type="entry name" value="FlgK"/>
</dbReference>
<dbReference type="PRINTS" id="PR01005">
    <property type="entry name" value="FLGHOOKAP1"/>
</dbReference>
<dbReference type="Pfam" id="PF06429">
    <property type="entry name" value="Flg_bbr_C"/>
    <property type="match status" value="1"/>
</dbReference>
<feature type="domain" description="Flagellar basal-body/hook protein C-terminal" evidence="8">
    <location>
        <begin position="485"/>
        <end position="524"/>
    </location>
</feature>
<evidence type="ECO:0000256" key="7">
    <source>
        <dbReference type="RuleBase" id="RU362065"/>
    </source>
</evidence>
<dbReference type="PANTHER" id="PTHR30033:SF1">
    <property type="entry name" value="FLAGELLAR HOOK-ASSOCIATED PROTEIN 1"/>
    <property type="match status" value="1"/>
</dbReference>
<organism evidence="10 11">
    <name type="scientific">Paenibacillus antibioticophila</name>
    <dbReference type="NCBI Taxonomy" id="1274374"/>
    <lineage>
        <taxon>Bacteria</taxon>
        <taxon>Bacillati</taxon>
        <taxon>Bacillota</taxon>
        <taxon>Bacilli</taxon>
        <taxon>Bacillales</taxon>
        <taxon>Paenibacillaceae</taxon>
        <taxon>Paenibacillus</taxon>
    </lineage>
</organism>
<dbReference type="Proteomes" id="UP000681162">
    <property type="component" value="Unassembled WGS sequence"/>
</dbReference>
<evidence type="ECO:0000256" key="1">
    <source>
        <dbReference type="ARBA" id="ARBA00004365"/>
    </source>
</evidence>
<dbReference type="InterPro" id="IPR010930">
    <property type="entry name" value="Flg_bb/hook_C_dom"/>
</dbReference>
<evidence type="ECO:0000256" key="2">
    <source>
        <dbReference type="ARBA" id="ARBA00004613"/>
    </source>
</evidence>
<keyword evidence="10" id="KW-0282">Flagellum</keyword>
<keyword evidence="6 7" id="KW-0975">Bacterial flagellum</keyword>
<dbReference type="NCBIfam" id="TIGR02492">
    <property type="entry name" value="flgK_ends"/>
    <property type="match status" value="1"/>
</dbReference>
<evidence type="ECO:0000256" key="6">
    <source>
        <dbReference type="ARBA" id="ARBA00023143"/>
    </source>
</evidence>
<evidence type="ECO:0000313" key="11">
    <source>
        <dbReference type="Proteomes" id="UP000681162"/>
    </source>
</evidence>
<evidence type="ECO:0000256" key="3">
    <source>
        <dbReference type="ARBA" id="ARBA00009677"/>
    </source>
</evidence>
<keyword evidence="5 7" id="KW-0964">Secreted</keyword>
<dbReference type="PANTHER" id="PTHR30033">
    <property type="entry name" value="FLAGELLAR HOOK-ASSOCIATED PROTEIN 1"/>
    <property type="match status" value="1"/>
</dbReference>
<dbReference type="EMBL" id="BORR01000001">
    <property type="protein sequence ID" value="GIO35209.1"/>
    <property type="molecule type" value="Genomic_DNA"/>
</dbReference>
<evidence type="ECO:0000259" key="9">
    <source>
        <dbReference type="Pfam" id="PF22638"/>
    </source>
</evidence>
<dbReference type="SUPFAM" id="SSF64518">
    <property type="entry name" value="Phase 1 flagellin"/>
    <property type="match status" value="1"/>
</dbReference>
<keyword evidence="10" id="KW-0966">Cell projection</keyword>
<gene>
    <name evidence="7 10" type="primary">flgK</name>
    <name evidence="10" type="ORF">J41TS12_00700</name>
</gene>